<gene>
    <name evidence="1" type="ORF">Scaly_0987200</name>
</gene>
<dbReference type="EMBL" id="JACGWM010000005">
    <property type="protein sequence ID" value="KAL0373056.1"/>
    <property type="molecule type" value="Genomic_DNA"/>
</dbReference>
<reference evidence="1" key="1">
    <citation type="submission" date="2020-06" db="EMBL/GenBank/DDBJ databases">
        <authorList>
            <person name="Li T."/>
            <person name="Hu X."/>
            <person name="Zhang T."/>
            <person name="Song X."/>
            <person name="Zhang H."/>
            <person name="Dai N."/>
            <person name="Sheng W."/>
            <person name="Hou X."/>
            <person name="Wei L."/>
        </authorList>
    </citation>
    <scope>NUCLEOTIDE SEQUENCE</scope>
    <source>
        <strain evidence="1">KEN8</strain>
        <tissue evidence="1">Leaf</tissue>
    </source>
</reference>
<comment type="caution">
    <text evidence="1">The sequence shown here is derived from an EMBL/GenBank/DDBJ whole genome shotgun (WGS) entry which is preliminary data.</text>
</comment>
<dbReference type="PANTHER" id="PTHR33116">
    <property type="entry name" value="REVERSE TRANSCRIPTASE ZINC-BINDING DOMAIN-CONTAINING PROTEIN-RELATED-RELATED"/>
    <property type="match status" value="1"/>
</dbReference>
<evidence type="ECO:0008006" key="2">
    <source>
        <dbReference type="Google" id="ProtNLM"/>
    </source>
</evidence>
<name>A0AAW2QZ20_9LAMI</name>
<protein>
    <recommendedName>
        <fullName evidence="2">Reverse transcriptase domain-containing protein</fullName>
    </recommendedName>
</protein>
<dbReference type="AlphaFoldDB" id="A0AAW2QZ20"/>
<reference evidence="1" key="2">
    <citation type="journal article" date="2024" name="Plant">
        <title>Genomic evolution and insights into agronomic trait innovations of Sesamum species.</title>
        <authorList>
            <person name="Miao H."/>
            <person name="Wang L."/>
            <person name="Qu L."/>
            <person name="Liu H."/>
            <person name="Sun Y."/>
            <person name="Le M."/>
            <person name="Wang Q."/>
            <person name="Wei S."/>
            <person name="Zheng Y."/>
            <person name="Lin W."/>
            <person name="Duan Y."/>
            <person name="Cao H."/>
            <person name="Xiong S."/>
            <person name="Wang X."/>
            <person name="Wei L."/>
            <person name="Li C."/>
            <person name="Ma Q."/>
            <person name="Ju M."/>
            <person name="Zhao R."/>
            <person name="Li G."/>
            <person name="Mu C."/>
            <person name="Tian Q."/>
            <person name="Mei H."/>
            <person name="Zhang T."/>
            <person name="Gao T."/>
            <person name="Zhang H."/>
        </authorList>
    </citation>
    <scope>NUCLEOTIDE SEQUENCE</scope>
    <source>
        <strain evidence="1">KEN8</strain>
    </source>
</reference>
<evidence type="ECO:0000313" key="1">
    <source>
        <dbReference type="EMBL" id="KAL0373056.1"/>
    </source>
</evidence>
<accession>A0AAW2QZ20</accession>
<dbReference type="PANTHER" id="PTHR33116:SF86">
    <property type="entry name" value="REVERSE TRANSCRIPTASE DOMAIN-CONTAINING PROTEIN"/>
    <property type="match status" value="1"/>
</dbReference>
<sequence length="172" mass="19679">MLQEVERRGRFQGMTVSSVVLSISHLIFTDDTLVFCKVNDVQIGEIQQILAVYERASEQVVNYLKSSMVVSWRIGEEVKRRLTCRLGVRLVSVHDRYLGLPTVVGRSRRVLFRNVLDRVWARIAGWNNKLLSQASKGVLINCVLHSLPTYAMSCFKLPDHLLRELESAMSNF</sequence>
<organism evidence="1">
    <name type="scientific">Sesamum calycinum</name>
    <dbReference type="NCBI Taxonomy" id="2727403"/>
    <lineage>
        <taxon>Eukaryota</taxon>
        <taxon>Viridiplantae</taxon>
        <taxon>Streptophyta</taxon>
        <taxon>Embryophyta</taxon>
        <taxon>Tracheophyta</taxon>
        <taxon>Spermatophyta</taxon>
        <taxon>Magnoliopsida</taxon>
        <taxon>eudicotyledons</taxon>
        <taxon>Gunneridae</taxon>
        <taxon>Pentapetalae</taxon>
        <taxon>asterids</taxon>
        <taxon>lamiids</taxon>
        <taxon>Lamiales</taxon>
        <taxon>Pedaliaceae</taxon>
        <taxon>Sesamum</taxon>
    </lineage>
</organism>
<proteinExistence type="predicted"/>